<organism evidence="1">
    <name type="scientific">Lepeophtheirus salmonis</name>
    <name type="common">Salmon louse</name>
    <name type="synonym">Caligus salmonis</name>
    <dbReference type="NCBI Taxonomy" id="72036"/>
    <lineage>
        <taxon>Eukaryota</taxon>
        <taxon>Metazoa</taxon>
        <taxon>Ecdysozoa</taxon>
        <taxon>Arthropoda</taxon>
        <taxon>Crustacea</taxon>
        <taxon>Multicrustacea</taxon>
        <taxon>Hexanauplia</taxon>
        <taxon>Copepoda</taxon>
        <taxon>Siphonostomatoida</taxon>
        <taxon>Caligidae</taxon>
        <taxon>Lepeophtheirus</taxon>
    </lineage>
</organism>
<sequence>MKYPDMGRSSSSIQIT</sequence>
<reference evidence="1" key="1">
    <citation type="submission" date="2014-05" db="EMBL/GenBank/DDBJ databases">
        <authorList>
            <person name="Chronopoulou M."/>
        </authorList>
    </citation>
    <scope>NUCLEOTIDE SEQUENCE</scope>
    <source>
        <tissue evidence="1">Whole organism</tissue>
    </source>
</reference>
<evidence type="ECO:0000313" key="1">
    <source>
        <dbReference type="EMBL" id="CDW38054.1"/>
    </source>
</evidence>
<protein>
    <submittedName>
        <fullName evidence="1">Uncharacterized protein</fullName>
    </submittedName>
</protein>
<dbReference type="AlphaFoldDB" id="A0A0K2UIE6"/>
<dbReference type="EMBL" id="HACA01020693">
    <property type="protein sequence ID" value="CDW38054.1"/>
    <property type="molecule type" value="Transcribed_RNA"/>
</dbReference>
<accession>A0A0K2UIE6</accession>
<name>A0A0K2UIE6_LEPSM</name>
<proteinExistence type="predicted"/>